<reference evidence="2 3" key="1">
    <citation type="submission" date="2024-09" db="EMBL/GenBank/DDBJ databases">
        <authorList>
            <person name="Sun Q."/>
            <person name="Mori K."/>
        </authorList>
    </citation>
    <scope>NUCLEOTIDE SEQUENCE [LARGE SCALE GENOMIC DNA]</scope>
    <source>
        <strain evidence="2 3">TBRC 0563</strain>
    </source>
</reference>
<accession>A0ABV5Y7V4</accession>
<organism evidence="2 3">
    <name type="scientific">Actinoallomurus acaciae</name>
    <dbReference type="NCBI Taxonomy" id="502577"/>
    <lineage>
        <taxon>Bacteria</taxon>
        <taxon>Bacillati</taxon>
        <taxon>Actinomycetota</taxon>
        <taxon>Actinomycetes</taxon>
        <taxon>Streptosporangiales</taxon>
        <taxon>Thermomonosporaceae</taxon>
        <taxon>Actinoallomurus</taxon>
    </lineage>
</organism>
<evidence type="ECO:0008006" key="4">
    <source>
        <dbReference type="Google" id="ProtNLM"/>
    </source>
</evidence>
<evidence type="ECO:0000313" key="3">
    <source>
        <dbReference type="Proteomes" id="UP001589627"/>
    </source>
</evidence>
<dbReference type="EMBL" id="JBHLZP010000008">
    <property type="protein sequence ID" value="MFB9831103.1"/>
    <property type="molecule type" value="Genomic_DNA"/>
</dbReference>
<evidence type="ECO:0000313" key="2">
    <source>
        <dbReference type="EMBL" id="MFB9831103.1"/>
    </source>
</evidence>
<comment type="caution">
    <text evidence="2">The sequence shown here is derived from an EMBL/GenBank/DDBJ whole genome shotgun (WGS) entry which is preliminary data.</text>
</comment>
<feature type="region of interest" description="Disordered" evidence="1">
    <location>
        <begin position="100"/>
        <end position="121"/>
    </location>
</feature>
<protein>
    <recommendedName>
        <fullName evidence="4">WXG100 family type VII secretion target</fullName>
    </recommendedName>
</protein>
<keyword evidence="3" id="KW-1185">Reference proteome</keyword>
<dbReference type="RefSeq" id="WP_378194502.1">
    <property type="nucleotide sequence ID" value="NZ_JBHLZP010000008.1"/>
</dbReference>
<proteinExistence type="predicted"/>
<evidence type="ECO:0000256" key="1">
    <source>
        <dbReference type="SAM" id="MobiDB-lite"/>
    </source>
</evidence>
<dbReference type="Proteomes" id="UP001589627">
    <property type="component" value="Unassembled WGS sequence"/>
</dbReference>
<sequence>MSSKFQFDQTRFNNAIDSIEGLRDLIYEFGDSFYDSLSNAGEVLGHDKDFGLNANQVLQQQRLLFRQATHALGQVADAVPQQLQSQQRYIKTGQQKVLDSVHDVGSHQAEGLPGTGKPGRY</sequence>
<name>A0ABV5Y7V4_9ACTN</name>
<gene>
    <name evidence="2" type="ORF">ACFFNX_02745</name>
</gene>